<accession>X1BRC7</accession>
<reference evidence="3" key="1">
    <citation type="journal article" date="2014" name="Front. Microbiol.">
        <title>High frequency of phylogenetically diverse reductive dehalogenase-homologous genes in deep subseafloor sedimentary metagenomes.</title>
        <authorList>
            <person name="Kawai M."/>
            <person name="Futagami T."/>
            <person name="Toyoda A."/>
            <person name="Takaki Y."/>
            <person name="Nishi S."/>
            <person name="Hori S."/>
            <person name="Arai W."/>
            <person name="Tsubouchi T."/>
            <person name="Morono Y."/>
            <person name="Uchiyama I."/>
            <person name="Ito T."/>
            <person name="Fujiyama A."/>
            <person name="Inagaki F."/>
            <person name="Takami H."/>
        </authorList>
    </citation>
    <scope>NUCLEOTIDE SEQUENCE</scope>
    <source>
        <strain evidence="3">Expedition CK06-06</strain>
    </source>
</reference>
<feature type="non-terminal residue" evidence="3">
    <location>
        <position position="157"/>
    </location>
</feature>
<dbReference type="GO" id="GO:0000160">
    <property type="term" value="P:phosphorelay signal transduction system"/>
    <property type="evidence" value="ECO:0007669"/>
    <property type="project" value="InterPro"/>
</dbReference>
<gene>
    <name evidence="3" type="ORF">S01H4_34607</name>
</gene>
<evidence type="ECO:0000256" key="1">
    <source>
        <dbReference type="ARBA" id="ARBA00022553"/>
    </source>
</evidence>
<dbReference type="SUPFAM" id="SSF52172">
    <property type="entry name" value="CheY-like"/>
    <property type="match status" value="1"/>
</dbReference>
<dbReference type="PROSITE" id="PS50110">
    <property type="entry name" value="RESPONSE_REGULATORY"/>
    <property type="match status" value="1"/>
</dbReference>
<dbReference type="InterPro" id="IPR001789">
    <property type="entry name" value="Sig_transdc_resp-reg_receiver"/>
</dbReference>
<dbReference type="InterPro" id="IPR011006">
    <property type="entry name" value="CheY-like_superfamily"/>
</dbReference>
<dbReference type="Pfam" id="PF00072">
    <property type="entry name" value="Response_reg"/>
    <property type="match status" value="1"/>
</dbReference>
<evidence type="ECO:0000313" key="3">
    <source>
        <dbReference type="EMBL" id="GAG74716.1"/>
    </source>
</evidence>
<evidence type="ECO:0000259" key="2">
    <source>
        <dbReference type="PROSITE" id="PS50110"/>
    </source>
</evidence>
<name>X1BRC7_9ZZZZ</name>
<proteinExistence type="predicted"/>
<organism evidence="3">
    <name type="scientific">marine sediment metagenome</name>
    <dbReference type="NCBI Taxonomy" id="412755"/>
    <lineage>
        <taxon>unclassified sequences</taxon>
        <taxon>metagenomes</taxon>
        <taxon>ecological metagenomes</taxon>
    </lineage>
</organism>
<dbReference type="EMBL" id="BART01018326">
    <property type="protein sequence ID" value="GAG74716.1"/>
    <property type="molecule type" value="Genomic_DNA"/>
</dbReference>
<keyword evidence="1" id="KW-0597">Phosphoprotein</keyword>
<dbReference type="Gene3D" id="3.40.50.2300">
    <property type="match status" value="1"/>
</dbReference>
<comment type="caution">
    <text evidence="3">The sequence shown here is derived from an EMBL/GenBank/DDBJ whole genome shotgun (WGS) entry which is preliminary data.</text>
</comment>
<dbReference type="PANTHER" id="PTHR44591">
    <property type="entry name" value="STRESS RESPONSE REGULATOR PROTEIN 1"/>
    <property type="match status" value="1"/>
</dbReference>
<dbReference type="CDD" id="cd17574">
    <property type="entry name" value="REC_OmpR"/>
    <property type="match status" value="1"/>
</dbReference>
<protein>
    <recommendedName>
        <fullName evidence="2">Response regulatory domain-containing protein</fullName>
    </recommendedName>
</protein>
<dbReference type="PANTHER" id="PTHR44591:SF3">
    <property type="entry name" value="RESPONSE REGULATORY DOMAIN-CONTAINING PROTEIN"/>
    <property type="match status" value="1"/>
</dbReference>
<dbReference type="InterPro" id="IPR050595">
    <property type="entry name" value="Bact_response_regulator"/>
</dbReference>
<sequence length="157" mass="17764">MKILLAEDDPVACEIMTSNLKRWNYDVIATRSGKEAWEAFQKLNEPAIVVLDWEMPGISGLEVCRNIMNASSLCNMGADAEHPVHIIFVTASPSKMRATIALAAGANDYLRKPLEVQEFKSRILVAKQMLDLKIRFRETFGKDYEALDKHEQIKILI</sequence>
<feature type="domain" description="Response regulatory" evidence="2">
    <location>
        <begin position="2"/>
        <end position="127"/>
    </location>
</feature>
<dbReference type="AlphaFoldDB" id="X1BRC7"/>
<dbReference type="SMART" id="SM00448">
    <property type="entry name" value="REC"/>
    <property type="match status" value="1"/>
</dbReference>